<dbReference type="EMBL" id="CM008050">
    <property type="protein sequence ID" value="PVH38708.1"/>
    <property type="molecule type" value="Genomic_DNA"/>
</dbReference>
<dbReference type="PANTHER" id="PTHR47165:SF4">
    <property type="entry name" value="OS03G0429900 PROTEIN"/>
    <property type="match status" value="1"/>
</dbReference>
<dbReference type="Proteomes" id="UP000243499">
    <property type="component" value="Chromosome 5"/>
</dbReference>
<dbReference type="CDD" id="cd04480">
    <property type="entry name" value="RPA1_DBD_A_like"/>
    <property type="match status" value="1"/>
</dbReference>
<name>A0A2T8IM06_9POAL</name>
<proteinExistence type="predicted"/>
<organism evidence="2">
    <name type="scientific">Panicum hallii</name>
    <dbReference type="NCBI Taxonomy" id="206008"/>
    <lineage>
        <taxon>Eukaryota</taxon>
        <taxon>Viridiplantae</taxon>
        <taxon>Streptophyta</taxon>
        <taxon>Embryophyta</taxon>
        <taxon>Tracheophyta</taxon>
        <taxon>Spermatophyta</taxon>
        <taxon>Magnoliopsida</taxon>
        <taxon>Liliopsida</taxon>
        <taxon>Poales</taxon>
        <taxon>Poaceae</taxon>
        <taxon>PACMAD clade</taxon>
        <taxon>Panicoideae</taxon>
        <taxon>Panicodae</taxon>
        <taxon>Paniceae</taxon>
        <taxon>Panicinae</taxon>
        <taxon>Panicum</taxon>
        <taxon>Panicum sect. Panicum</taxon>
    </lineage>
</organism>
<dbReference type="InterPro" id="IPR003871">
    <property type="entry name" value="RFA1B/D_OB_1st"/>
</dbReference>
<dbReference type="Gramene" id="PVH38708">
    <property type="protein sequence ID" value="PVH38708"/>
    <property type="gene ID" value="PAHAL_5G331600"/>
</dbReference>
<evidence type="ECO:0000313" key="2">
    <source>
        <dbReference type="EMBL" id="PVH38708.1"/>
    </source>
</evidence>
<reference evidence="2" key="1">
    <citation type="submission" date="2018-04" db="EMBL/GenBank/DDBJ databases">
        <title>WGS assembly of Panicum hallii.</title>
        <authorList>
            <person name="Lovell J."/>
            <person name="Jenkins J."/>
            <person name="Lowry D."/>
            <person name="Mamidi S."/>
            <person name="Sreedasyam A."/>
            <person name="Weng X."/>
            <person name="Barry K."/>
            <person name="Bonette J."/>
            <person name="Campitelli B."/>
            <person name="Daum C."/>
            <person name="Gordon S."/>
            <person name="Gould B."/>
            <person name="Lipzen A."/>
            <person name="Macqueen A."/>
            <person name="Palacio-Mejia J."/>
            <person name="Plott C."/>
            <person name="Shakirov E."/>
            <person name="Shu S."/>
            <person name="Yoshinaga Y."/>
            <person name="Zane M."/>
            <person name="Rokhsar D."/>
            <person name="Grimwood J."/>
            <person name="Schmutz J."/>
            <person name="Juenger T."/>
        </authorList>
    </citation>
    <scope>NUCLEOTIDE SEQUENCE [LARGE SCALE GENOMIC DNA]</scope>
    <source>
        <strain evidence="2">FIL2</strain>
    </source>
</reference>
<dbReference type="InterPro" id="IPR012340">
    <property type="entry name" value="NA-bd_OB-fold"/>
</dbReference>
<protein>
    <recommendedName>
        <fullName evidence="1">Replication protein A 70 kDa DNA-binding subunit B/D first OB fold domain-containing protein</fullName>
    </recommendedName>
</protein>
<dbReference type="Gene3D" id="2.40.50.140">
    <property type="entry name" value="Nucleic acid-binding proteins"/>
    <property type="match status" value="1"/>
</dbReference>
<sequence length="116" mass="13028">MAYARLREVSPISKNWCIRARVARMWEHCGGRDGLPPLHVDLVLVDDEGDVMYPEGAGRDADVIKRAVKEGGVCTFTKFLVVNMKPSYSPFCAKYMIKLTPWTKMVSVSMSVDSFP</sequence>
<accession>A0A2T8IM06</accession>
<gene>
    <name evidence="2" type="ORF">PAHAL_5G331600</name>
</gene>
<dbReference type="Pfam" id="PF02721">
    <property type="entry name" value="DUF223"/>
    <property type="match status" value="1"/>
</dbReference>
<evidence type="ECO:0000259" key="1">
    <source>
        <dbReference type="Pfam" id="PF02721"/>
    </source>
</evidence>
<dbReference type="SUPFAM" id="SSF50249">
    <property type="entry name" value="Nucleic acid-binding proteins"/>
    <property type="match status" value="1"/>
</dbReference>
<feature type="domain" description="Replication protein A 70 kDa DNA-binding subunit B/D first OB fold" evidence="1">
    <location>
        <begin position="3"/>
        <end position="105"/>
    </location>
</feature>
<dbReference type="PANTHER" id="PTHR47165">
    <property type="entry name" value="OS03G0429900 PROTEIN"/>
    <property type="match status" value="1"/>
</dbReference>
<dbReference type="AlphaFoldDB" id="A0A2T8IM06"/>